<dbReference type="InterPro" id="IPR001611">
    <property type="entry name" value="Leu-rich_rpt"/>
</dbReference>
<protein>
    <submittedName>
        <fullName evidence="3">Uncharacterized protein</fullName>
    </submittedName>
</protein>
<accession>A0AAD7VZ42</accession>
<organism evidence="3 4">
    <name type="scientific">Aldrovandia affinis</name>
    <dbReference type="NCBI Taxonomy" id="143900"/>
    <lineage>
        <taxon>Eukaryota</taxon>
        <taxon>Metazoa</taxon>
        <taxon>Chordata</taxon>
        <taxon>Craniata</taxon>
        <taxon>Vertebrata</taxon>
        <taxon>Euteleostomi</taxon>
        <taxon>Actinopterygii</taxon>
        <taxon>Neopterygii</taxon>
        <taxon>Teleostei</taxon>
        <taxon>Notacanthiformes</taxon>
        <taxon>Halosauridae</taxon>
        <taxon>Aldrovandia</taxon>
    </lineage>
</organism>
<keyword evidence="2" id="KW-0677">Repeat</keyword>
<feature type="non-terminal residue" evidence="3">
    <location>
        <position position="1"/>
    </location>
</feature>
<reference evidence="3" key="1">
    <citation type="journal article" date="2023" name="Science">
        <title>Genome structures resolve the early diversification of teleost fishes.</title>
        <authorList>
            <person name="Parey E."/>
            <person name="Louis A."/>
            <person name="Montfort J."/>
            <person name="Bouchez O."/>
            <person name="Roques C."/>
            <person name="Iampietro C."/>
            <person name="Lluch J."/>
            <person name="Castinel A."/>
            <person name="Donnadieu C."/>
            <person name="Desvignes T."/>
            <person name="Floi Bucao C."/>
            <person name="Jouanno E."/>
            <person name="Wen M."/>
            <person name="Mejri S."/>
            <person name="Dirks R."/>
            <person name="Jansen H."/>
            <person name="Henkel C."/>
            <person name="Chen W.J."/>
            <person name="Zahm M."/>
            <person name="Cabau C."/>
            <person name="Klopp C."/>
            <person name="Thompson A.W."/>
            <person name="Robinson-Rechavi M."/>
            <person name="Braasch I."/>
            <person name="Lecointre G."/>
            <person name="Bobe J."/>
            <person name="Postlethwait J.H."/>
            <person name="Berthelot C."/>
            <person name="Roest Crollius H."/>
            <person name="Guiguen Y."/>
        </authorList>
    </citation>
    <scope>NUCLEOTIDE SEQUENCE</scope>
    <source>
        <strain evidence="3">NC1722</strain>
    </source>
</reference>
<proteinExistence type="predicted"/>
<sequence>LPVLKVSKIAKLVECELTEGCCGALASALSSNSSHLRELDLSLNPLHDSGVKLLSAALESPHCKLEKLGINYRVLKAKKLPLPPLTGAEAAGFEPHP</sequence>
<dbReference type="SMART" id="SM00368">
    <property type="entry name" value="LRR_RI"/>
    <property type="match status" value="1"/>
</dbReference>
<dbReference type="InterPro" id="IPR051261">
    <property type="entry name" value="NLR"/>
</dbReference>
<dbReference type="EMBL" id="JAINUG010000786">
    <property type="protein sequence ID" value="KAJ8362044.1"/>
    <property type="molecule type" value="Genomic_DNA"/>
</dbReference>
<evidence type="ECO:0000256" key="1">
    <source>
        <dbReference type="ARBA" id="ARBA00022614"/>
    </source>
</evidence>
<evidence type="ECO:0000256" key="2">
    <source>
        <dbReference type="ARBA" id="ARBA00022737"/>
    </source>
</evidence>
<dbReference type="SUPFAM" id="SSF52047">
    <property type="entry name" value="RNI-like"/>
    <property type="match status" value="1"/>
</dbReference>
<comment type="caution">
    <text evidence="3">The sequence shown here is derived from an EMBL/GenBank/DDBJ whole genome shotgun (WGS) entry which is preliminary data.</text>
</comment>
<keyword evidence="4" id="KW-1185">Reference proteome</keyword>
<dbReference type="Gene3D" id="3.80.10.10">
    <property type="entry name" value="Ribonuclease Inhibitor"/>
    <property type="match status" value="1"/>
</dbReference>
<evidence type="ECO:0000313" key="4">
    <source>
        <dbReference type="Proteomes" id="UP001221898"/>
    </source>
</evidence>
<evidence type="ECO:0000313" key="3">
    <source>
        <dbReference type="EMBL" id="KAJ8362044.1"/>
    </source>
</evidence>
<dbReference type="AlphaFoldDB" id="A0AAD7VZ42"/>
<name>A0AAD7VZ42_9TELE</name>
<dbReference type="Pfam" id="PF13516">
    <property type="entry name" value="LRR_6"/>
    <property type="match status" value="1"/>
</dbReference>
<gene>
    <name evidence="3" type="ORF">AAFF_G00400140</name>
</gene>
<dbReference type="PANTHER" id="PTHR24106">
    <property type="entry name" value="NACHT, LRR AND CARD DOMAINS-CONTAINING"/>
    <property type="match status" value="1"/>
</dbReference>
<keyword evidence="1" id="KW-0433">Leucine-rich repeat</keyword>
<dbReference type="Proteomes" id="UP001221898">
    <property type="component" value="Unassembled WGS sequence"/>
</dbReference>
<dbReference type="InterPro" id="IPR032675">
    <property type="entry name" value="LRR_dom_sf"/>
</dbReference>